<dbReference type="AlphaFoldDB" id="I3ZDZ8"/>
<organism evidence="3 4">
    <name type="scientific">Terriglobus roseus (strain DSM 18391 / NRRL B-41598 / KBS 63)</name>
    <dbReference type="NCBI Taxonomy" id="926566"/>
    <lineage>
        <taxon>Bacteria</taxon>
        <taxon>Pseudomonadati</taxon>
        <taxon>Acidobacteriota</taxon>
        <taxon>Terriglobia</taxon>
        <taxon>Terriglobales</taxon>
        <taxon>Acidobacteriaceae</taxon>
        <taxon>Terriglobus</taxon>
    </lineage>
</organism>
<evidence type="ECO:0000313" key="3">
    <source>
        <dbReference type="EMBL" id="AFL87466.1"/>
    </source>
</evidence>
<name>I3ZDZ8_TERRK</name>
<dbReference type="GO" id="GO:0016787">
    <property type="term" value="F:hydrolase activity"/>
    <property type="evidence" value="ECO:0007669"/>
    <property type="project" value="UniProtKB-KW"/>
</dbReference>
<dbReference type="OrthoDB" id="7167803at2"/>
<feature type="chain" id="PRO_5003683746" evidence="2">
    <location>
        <begin position="22"/>
        <end position="796"/>
    </location>
</feature>
<dbReference type="Proteomes" id="UP000006056">
    <property type="component" value="Chromosome"/>
</dbReference>
<protein>
    <submittedName>
        <fullName evidence="3">Uncharacterized protein</fullName>
    </submittedName>
</protein>
<dbReference type="RefSeq" id="WP_014785035.1">
    <property type="nucleotide sequence ID" value="NC_018014.1"/>
</dbReference>
<dbReference type="STRING" id="926566.Terro_1150"/>
<sequence length="796" mass="90247">MRLRLAIFSCFFLSLSHGAVAQRLVLVAQPRTPVQMRYFDFLLKQLADRGQQVSMSGRDKAGSTDRLIVGTEQQMPSLLSPAELGMWQQKRESRPIGQEGYSVTSLGRGTHKTLILSAASERGELFAVGWFLRSATYDHRTLHLPFTNSYTTKPDRNVRGYQIGYRMKNNTYDAWTLDQFRQQMLDMAVFGLNTMQVVAPISDDDPTSPLFPAPAETTVLGLSQMSQDYDLRFDLFYPEMAKNYADPDQSAKELRQFEDLIRKLPRVDSIHVPGGDPGHTAPEVLLPLIEQEAEILHRYHPKAEVWVSAQGFTAERYKRFYELLEQHPAYLSGIFFGPQSRESMEQQRAKIPAAYPIEFYPDTAHAMHSQFPVPKWDPIFALTEGREPIDPRPAGFEHIYKHFYPYNNGFIVYSEGVNDDINKVLWGGWGWSLERPTHNTLLDYARYFFQAAPADDERIASAVEGLERNWDGPLLQNTGIAPVLAKLEKLHPANSVKNWRWDSLLYRGSYDRYLQIKRLRELRSEQTALKVVADDTSPPSTRIEGAMRALRNSAPDAEERKLHTSLTSLASALFQECGLQLSVKLYGASNWERGANFDRIDTPLNDRTWLETELNKAGTLRNSEQREKLSRIANWSHPVPGALYDDLGDPASEAQLVKGSGWQSDPELYHSSIDGIADETLEKGWRLSWLDYAETLYEQPLQLHYTGLKGATAYTLRITYAGEEYKLPMQLKANGVTLLAARVRASNPEQMELPVNAELIHKGELTLEWSRPYGAGGGGRGGQIAEVWLLPVEQKQ</sequence>
<reference evidence="3 4" key="1">
    <citation type="submission" date="2012-06" db="EMBL/GenBank/DDBJ databases">
        <title>Complete genome of Terriglobus roseus DSM 18391.</title>
        <authorList>
            <consortium name="US DOE Joint Genome Institute (JGI-PGF)"/>
            <person name="Lucas S."/>
            <person name="Copeland A."/>
            <person name="Lapidus A."/>
            <person name="Glavina del Rio T."/>
            <person name="Dalin E."/>
            <person name="Tice H."/>
            <person name="Bruce D."/>
            <person name="Goodwin L."/>
            <person name="Pitluck S."/>
            <person name="Peters L."/>
            <person name="Mikhailova N."/>
            <person name="Munk A.C.C."/>
            <person name="Kyrpides N."/>
            <person name="Mavromatis K."/>
            <person name="Ivanova N."/>
            <person name="Brettin T."/>
            <person name="Detter J.C."/>
            <person name="Han C."/>
            <person name="Larimer F."/>
            <person name="Land M."/>
            <person name="Hauser L."/>
            <person name="Markowitz V."/>
            <person name="Cheng J.-F."/>
            <person name="Hugenholtz P."/>
            <person name="Woyke T."/>
            <person name="Wu D."/>
            <person name="Brambilla E."/>
            <person name="Klenk H.-P."/>
            <person name="Eisen J.A."/>
        </authorList>
    </citation>
    <scope>NUCLEOTIDE SEQUENCE [LARGE SCALE GENOMIC DNA]</scope>
    <source>
        <strain evidence="4">DSM 18391 / NRRL B-41598 / KBS 63</strain>
    </source>
</reference>
<dbReference type="eggNOG" id="COG3661">
    <property type="taxonomic scope" value="Bacteria"/>
</dbReference>
<gene>
    <name evidence="3" type="ordered locus">Terro_1150</name>
</gene>
<evidence type="ECO:0000313" key="4">
    <source>
        <dbReference type="Proteomes" id="UP000006056"/>
    </source>
</evidence>
<dbReference type="InterPro" id="IPR029018">
    <property type="entry name" value="Hex-like_dom2"/>
</dbReference>
<dbReference type="HOGENOM" id="CLU_348115_0_0_0"/>
<keyword evidence="4" id="KW-1185">Reference proteome</keyword>
<evidence type="ECO:0000256" key="2">
    <source>
        <dbReference type="SAM" id="SignalP"/>
    </source>
</evidence>
<dbReference type="Gene3D" id="3.30.379.10">
    <property type="entry name" value="Chitobiase/beta-hexosaminidase domain 2-like"/>
    <property type="match status" value="1"/>
</dbReference>
<feature type="signal peptide" evidence="2">
    <location>
        <begin position="1"/>
        <end position="21"/>
    </location>
</feature>
<keyword evidence="2" id="KW-0732">Signal</keyword>
<evidence type="ECO:0000256" key="1">
    <source>
        <dbReference type="ARBA" id="ARBA00022801"/>
    </source>
</evidence>
<dbReference type="KEGG" id="trs:Terro_1150"/>
<proteinExistence type="predicted"/>
<keyword evidence="1" id="KW-0378">Hydrolase</keyword>
<accession>I3ZDZ8</accession>
<dbReference type="GO" id="GO:0005975">
    <property type="term" value="P:carbohydrate metabolic process"/>
    <property type="evidence" value="ECO:0007669"/>
    <property type="project" value="UniProtKB-ARBA"/>
</dbReference>
<dbReference type="EMBL" id="CP003379">
    <property type="protein sequence ID" value="AFL87466.1"/>
    <property type="molecule type" value="Genomic_DNA"/>
</dbReference>
<dbReference type="PATRIC" id="fig|926566.3.peg.1127"/>